<dbReference type="InterPro" id="IPR001314">
    <property type="entry name" value="Peptidase_S1A"/>
</dbReference>
<dbReference type="Pfam" id="PF18911">
    <property type="entry name" value="PKD_4"/>
    <property type="match status" value="1"/>
</dbReference>
<feature type="domain" description="PKD" evidence="5">
    <location>
        <begin position="293"/>
        <end position="372"/>
    </location>
</feature>
<dbReference type="InterPro" id="IPR003610">
    <property type="entry name" value="CBM5/12"/>
</dbReference>
<dbReference type="GO" id="GO:0004553">
    <property type="term" value="F:hydrolase activity, hydrolyzing O-glycosyl compounds"/>
    <property type="evidence" value="ECO:0007669"/>
    <property type="project" value="InterPro"/>
</dbReference>
<dbReference type="InterPro" id="IPR035986">
    <property type="entry name" value="PKD_dom_sf"/>
</dbReference>
<dbReference type="SMART" id="SM00020">
    <property type="entry name" value="Tryp_SPc"/>
    <property type="match status" value="1"/>
</dbReference>
<organism evidence="7 8">
    <name type="scientific">Kinneretia aquatilis</name>
    <dbReference type="NCBI Taxonomy" id="2070761"/>
    <lineage>
        <taxon>Bacteria</taxon>
        <taxon>Pseudomonadati</taxon>
        <taxon>Pseudomonadota</taxon>
        <taxon>Betaproteobacteria</taxon>
        <taxon>Burkholderiales</taxon>
        <taxon>Sphaerotilaceae</taxon>
        <taxon>Roseateles</taxon>
    </lineage>
</organism>
<dbReference type="FunFam" id="2.40.10.10:FF:000166">
    <property type="entry name" value="Trypsin"/>
    <property type="match status" value="1"/>
</dbReference>
<dbReference type="InterPro" id="IPR001254">
    <property type="entry name" value="Trypsin_dom"/>
</dbReference>
<keyword evidence="2" id="KW-1015">Disulfide bond</keyword>
<proteinExistence type="predicted"/>
<dbReference type="InterPro" id="IPR036573">
    <property type="entry name" value="CBM_sf_5/12"/>
</dbReference>
<dbReference type="InterPro" id="IPR013783">
    <property type="entry name" value="Ig-like_fold"/>
</dbReference>
<dbReference type="SMART" id="SM00495">
    <property type="entry name" value="ChtBD3"/>
    <property type="match status" value="1"/>
</dbReference>
<evidence type="ECO:0000313" key="8">
    <source>
        <dbReference type="Proteomes" id="UP000235916"/>
    </source>
</evidence>
<dbReference type="PANTHER" id="PTHR24256">
    <property type="entry name" value="TRYPTASE-RELATED"/>
    <property type="match status" value="1"/>
</dbReference>
<dbReference type="InterPro" id="IPR000601">
    <property type="entry name" value="PKD_dom"/>
</dbReference>
<dbReference type="SMART" id="SM00089">
    <property type="entry name" value="PKD"/>
    <property type="match status" value="1"/>
</dbReference>
<dbReference type="Pfam" id="PF00089">
    <property type="entry name" value="Trypsin"/>
    <property type="match status" value="1"/>
</dbReference>
<evidence type="ECO:0000259" key="6">
    <source>
        <dbReference type="PROSITE" id="PS50240"/>
    </source>
</evidence>
<feature type="chain" id="PRO_5014977132" evidence="4">
    <location>
        <begin position="39"/>
        <end position="430"/>
    </location>
</feature>
<dbReference type="CDD" id="cd00146">
    <property type="entry name" value="PKD"/>
    <property type="match status" value="1"/>
</dbReference>
<evidence type="ECO:0000259" key="5">
    <source>
        <dbReference type="PROSITE" id="PS50093"/>
    </source>
</evidence>
<dbReference type="InterPro" id="IPR043504">
    <property type="entry name" value="Peptidase_S1_PA_chymotrypsin"/>
</dbReference>
<protein>
    <submittedName>
        <fullName evidence="7">Serine protease</fullName>
    </submittedName>
</protein>
<dbReference type="Pfam" id="PF02839">
    <property type="entry name" value="CBM_5_12"/>
    <property type="match status" value="1"/>
</dbReference>
<dbReference type="Proteomes" id="UP000235916">
    <property type="component" value="Unassembled WGS sequence"/>
</dbReference>
<feature type="domain" description="Peptidase S1" evidence="6">
    <location>
        <begin position="56"/>
        <end position="284"/>
    </location>
</feature>
<dbReference type="InterPro" id="IPR009003">
    <property type="entry name" value="Peptidase_S1_PA"/>
</dbReference>
<dbReference type="InterPro" id="IPR033116">
    <property type="entry name" value="TRYPSIN_SER"/>
</dbReference>
<dbReference type="SUPFAM" id="SSF50494">
    <property type="entry name" value="Trypsin-like serine proteases"/>
    <property type="match status" value="1"/>
</dbReference>
<feature type="signal peptide" evidence="4">
    <location>
        <begin position="1"/>
        <end position="38"/>
    </location>
</feature>
<evidence type="ECO:0000256" key="1">
    <source>
        <dbReference type="ARBA" id="ARBA00022801"/>
    </source>
</evidence>
<dbReference type="Gene3D" id="2.40.10.10">
    <property type="entry name" value="Trypsin-like serine proteases"/>
    <property type="match status" value="1"/>
</dbReference>
<gene>
    <name evidence="7" type="ORF">C1O66_06305</name>
</gene>
<dbReference type="Gene3D" id="2.10.10.20">
    <property type="entry name" value="Carbohydrate-binding module superfamily 5/12"/>
    <property type="match status" value="1"/>
</dbReference>
<evidence type="ECO:0000256" key="2">
    <source>
        <dbReference type="ARBA" id="ARBA00023157"/>
    </source>
</evidence>
<dbReference type="SUPFAM" id="SSF51055">
    <property type="entry name" value="Carbohydrate binding domain"/>
    <property type="match status" value="1"/>
</dbReference>
<dbReference type="PROSITE" id="PS00134">
    <property type="entry name" value="TRYPSIN_HIS"/>
    <property type="match status" value="1"/>
</dbReference>
<dbReference type="PRINTS" id="PR00722">
    <property type="entry name" value="CHYMOTRYPSIN"/>
</dbReference>
<dbReference type="PROSITE" id="PS50240">
    <property type="entry name" value="TRYPSIN_DOM"/>
    <property type="match status" value="1"/>
</dbReference>
<dbReference type="GO" id="GO:0005975">
    <property type="term" value="P:carbohydrate metabolic process"/>
    <property type="evidence" value="ECO:0007669"/>
    <property type="project" value="InterPro"/>
</dbReference>
<dbReference type="CDD" id="cd12215">
    <property type="entry name" value="ChiC_BD"/>
    <property type="match status" value="1"/>
</dbReference>
<sequence>MTYRRTPRNTPHPVSLARLSARLTLAASLGLLAGGSFAQTAASGVAAKPDEATPQIVGGTVTTPYSRPYQVALLMNGRQGCGGTLISPNWVLTAAHCVDGASTASLTVQVGAHSISRRDGQNIRVSQIISHENWRGAQGIRSGWDIAVLRLASPAPANITPAKLPTAAIESQIAGVGRYVTVSGWGLTSNGGSPSDVLREVNLPVLSNSTCSSEMAFNLPASVICGGGTGGVSACNGDSGGPFAASANGKFYSIGTVSWGNSCRGATVFTRTSSYLDWIAQRTGVRPDTDVPPDQAPVARFNATVTGLNVVFSDASTDDKGISRWAWNFGDGSSSTQSSPNHAYASAGSYTVTLTVTDTANQSNTSSQVLRVGGGGDTGCGGVAAWSATKLYAIRDVVSYKGKKYQAIWWSQAAQPDIYSNVWSAQGSCN</sequence>
<dbReference type="InterPro" id="IPR051487">
    <property type="entry name" value="Ser/Thr_Proteases_Immune/Dev"/>
</dbReference>
<dbReference type="RefSeq" id="WP_102767099.1">
    <property type="nucleotide sequence ID" value="NZ_POSP01000003.1"/>
</dbReference>
<dbReference type="InterPro" id="IPR018114">
    <property type="entry name" value="TRYPSIN_HIS"/>
</dbReference>
<evidence type="ECO:0000256" key="4">
    <source>
        <dbReference type="SAM" id="SignalP"/>
    </source>
</evidence>
<reference evidence="7 8" key="1">
    <citation type="submission" date="2018-01" db="EMBL/GenBank/DDBJ databases">
        <title>Draft genome sequence of Paucibacter aquatile CR182 isolated from freshwater of the Nakdong River.</title>
        <authorList>
            <person name="Choi A."/>
            <person name="Chung E.J."/>
        </authorList>
    </citation>
    <scope>NUCLEOTIDE SEQUENCE [LARGE SCALE GENOMIC DNA]</scope>
    <source>
        <strain evidence="7 8">CR182</strain>
    </source>
</reference>
<dbReference type="EMBL" id="POSP01000003">
    <property type="protein sequence ID" value="PND37182.1"/>
    <property type="molecule type" value="Genomic_DNA"/>
</dbReference>
<dbReference type="PROSITE" id="PS50093">
    <property type="entry name" value="PKD"/>
    <property type="match status" value="1"/>
</dbReference>
<evidence type="ECO:0000256" key="3">
    <source>
        <dbReference type="RuleBase" id="RU363034"/>
    </source>
</evidence>
<dbReference type="Gene3D" id="2.60.40.10">
    <property type="entry name" value="Immunoglobulins"/>
    <property type="match status" value="1"/>
</dbReference>
<evidence type="ECO:0000313" key="7">
    <source>
        <dbReference type="EMBL" id="PND37182.1"/>
    </source>
</evidence>
<dbReference type="AlphaFoldDB" id="A0A2N8KUV2"/>
<keyword evidence="4" id="KW-0732">Signal</keyword>
<keyword evidence="1 3" id="KW-0378">Hydrolase</keyword>
<accession>A0A2N8KUV2</accession>
<name>A0A2N8KUV2_9BURK</name>
<dbReference type="CDD" id="cd00190">
    <property type="entry name" value="Tryp_SPc"/>
    <property type="match status" value="1"/>
</dbReference>
<dbReference type="GO" id="GO:0005576">
    <property type="term" value="C:extracellular region"/>
    <property type="evidence" value="ECO:0007669"/>
    <property type="project" value="InterPro"/>
</dbReference>
<comment type="caution">
    <text evidence="7">The sequence shown here is derived from an EMBL/GenBank/DDBJ whole genome shotgun (WGS) entry which is preliminary data.</text>
</comment>
<dbReference type="GO" id="GO:0006508">
    <property type="term" value="P:proteolysis"/>
    <property type="evidence" value="ECO:0007669"/>
    <property type="project" value="UniProtKB-KW"/>
</dbReference>
<keyword evidence="3 7" id="KW-0645">Protease</keyword>
<dbReference type="PROSITE" id="PS00135">
    <property type="entry name" value="TRYPSIN_SER"/>
    <property type="match status" value="1"/>
</dbReference>
<dbReference type="OrthoDB" id="9813836at2"/>
<keyword evidence="8" id="KW-1185">Reference proteome</keyword>
<dbReference type="GO" id="GO:0030246">
    <property type="term" value="F:carbohydrate binding"/>
    <property type="evidence" value="ECO:0007669"/>
    <property type="project" value="InterPro"/>
</dbReference>
<dbReference type="SUPFAM" id="SSF49299">
    <property type="entry name" value="PKD domain"/>
    <property type="match status" value="1"/>
</dbReference>
<dbReference type="InterPro" id="IPR022409">
    <property type="entry name" value="PKD/Chitinase_dom"/>
</dbReference>
<dbReference type="GO" id="GO:0004252">
    <property type="term" value="F:serine-type endopeptidase activity"/>
    <property type="evidence" value="ECO:0007669"/>
    <property type="project" value="InterPro"/>
</dbReference>
<keyword evidence="3" id="KW-0720">Serine protease</keyword>